<dbReference type="GO" id="GO:0003988">
    <property type="term" value="F:acetyl-CoA C-acyltransferase activity"/>
    <property type="evidence" value="ECO:0007669"/>
    <property type="project" value="UniProtKB-ARBA"/>
</dbReference>
<dbReference type="AlphaFoldDB" id="A0A370FEA3"/>
<name>A0A370FEA3_9BURK</name>
<proteinExistence type="predicted"/>
<keyword evidence="3" id="KW-0808">Transferase</keyword>
<dbReference type="PANTHER" id="PTHR42870">
    <property type="entry name" value="ACETYL-COA C-ACETYLTRANSFERASE"/>
    <property type="match status" value="1"/>
</dbReference>
<evidence type="ECO:0000313" key="4">
    <source>
        <dbReference type="Proteomes" id="UP000255265"/>
    </source>
</evidence>
<keyword evidence="4" id="KW-1185">Reference proteome</keyword>
<dbReference type="InterPro" id="IPR055140">
    <property type="entry name" value="Thiolase_C_2"/>
</dbReference>
<dbReference type="PANTHER" id="PTHR42870:SF1">
    <property type="entry name" value="NON-SPECIFIC LIPID-TRANSFER PROTEIN-LIKE 2"/>
    <property type="match status" value="1"/>
</dbReference>
<dbReference type="EMBL" id="QQAV01000005">
    <property type="protein sequence ID" value="RDI24375.1"/>
    <property type="molecule type" value="Genomic_DNA"/>
</dbReference>
<evidence type="ECO:0000259" key="1">
    <source>
        <dbReference type="Pfam" id="PF00108"/>
    </source>
</evidence>
<organism evidence="3 4">
    <name type="scientific">Pseudacidovorax intermedius</name>
    <dbReference type="NCBI Taxonomy" id="433924"/>
    <lineage>
        <taxon>Bacteria</taxon>
        <taxon>Pseudomonadati</taxon>
        <taxon>Pseudomonadota</taxon>
        <taxon>Betaproteobacteria</taxon>
        <taxon>Burkholderiales</taxon>
        <taxon>Comamonadaceae</taxon>
        <taxon>Pseudacidovorax</taxon>
    </lineage>
</organism>
<gene>
    <name evidence="3" type="ORF">DFR41_105290</name>
</gene>
<reference evidence="3 4" key="1">
    <citation type="submission" date="2018-07" db="EMBL/GenBank/DDBJ databases">
        <title>Genomic Encyclopedia of Type Strains, Phase IV (KMG-IV): sequencing the most valuable type-strain genomes for metagenomic binning, comparative biology and taxonomic classification.</title>
        <authorList>
            <person name="Goeker M."/>
        </authorList>
    </citation>
    <scope>NUCLEOTIDE SEQUENCE [LARGE SCALE GENOMIC DNA]</scope>
    <source>
        <strain evidence="3 4">DSM 21352</strain>
    </source>
</reference>
<dbReference type="SUPFAM" id="SSF53901">
    <property type="entry name" value="Thiolase-like"/>
    <property type="match status" value="2"/>
</dbReference>
<dbReference type="Gene3D" id="3.40.47.10">
    <property type="match status" value="1"/>
</dbReference>
<dbReference type="PIRSF" id="PIRSF000429">
    <property type="entry name" value="Ac-CoA_Ac_transf"/>
    <property type="match status" value="1"/>
</dbReference>
<feature type="domain" description="Thiolase C-terminal" evidence="2">
    <location>
        <begin position="262"/>
        <end position="394"/>
    </location>
</feature>
<dbReference type="Pfam" id="PF22691">
    <property type="entry name" value="Thiolase_C_1"/>
    <property type="match status" value="1"/>
</dbReference>
<dbReference type="RefSeq" id="WP_043112508.1">
    <property type="nucleotide sequence ID" value="NZ_QQAV01000005.1"/>
</dbReference>
<dbReference type="CDD" id="cd00829">
    <property type="entry name" value="SCP-x_thiolase"/>
    <property type="match status" value="1"/>
</dbReference>
<sequence>MSRAVAIVGASAIPVGRHQTADDVALQTLEHEIMTRLVVEAVRDAGVDKQDIQSLVFTLPRPYTRQKYFHTFLMGQLRLACRGNVMEVMGNGMTAALAFDQACNDILLGRANVALALGINMESAVSATEHMMSSMRTTGDVDFHTSAGFTPIAWYAMDAMRYMHEHGATREQIAAVAVKNRHHASLNPLAQFRKPITLDEVVAQRPIVEPLGLYEVPPRGDGAACLVLASEEVARSLGRPYVLVRGRGFCHDGSHQISDVPNDMIGFTAARQAAQDAYRQAGIGPEQLDLAELYAPCTIVEVLVSEAIGLLPHGQGARAAAEGQTRLGGRIPISTSGGLTSRGHPAYVTSLYNYVELAEQLRGRAGERQVKNARFGLATGELGNYNAALIHVMEAVQ</sequence>
<dbReference type="Proteomes" id="UP000255265">
    <property type="component" value="Unassembled WGS sequence"/>
</dbReference>
<dbReference type="InterPro" id="IPR020616">
    <property type="entry name" value="Thiolase_N"/>
</dbReference>
<accession>A0A370FEA3</accession>
<dbReference type="InterPro" id="IPR016039">
    <property type="entry name" value="Thiolase-like"/>
</dbReference>
<feature type="domain" description="Thiolase N-terminal" evidence="1">
    <location>
        <begin position="5"/>
        <end position="231"/>
    </location>
</feature>
<dbReference type="InterPro" id="IPR002155">
    <property type="entry name" value="Thiolase"/>
</dbReference>
<evidence type="ECO:0000259" key="2">
    <source>
        <dbReference type="Pfam" id="PF22691"/>
    </source>
</evidence>
<protein>
    <submittedName>
        <fullName evidence="3">Acetyl-CoA acetyltransferase</fullName>
    </submittedName>
</protein>
<dbReference type="Pfam" id="PF00108">
    <property type="entry name" value="Thiolase_N"/>
    <property type="match status" value="1"/>
</dbReference>
<comment type="caution">
    <text evidence="3">The sequence shown here is derived from an EMBL/GenBank/DDBJ whole genome shotgun (WGS) entry which is preliminary data.</text>
</comment>
<dbReference type="OrthoDB" id="9790314at2"/>
<evidence type="ECO:0000313" key="3">
    <source>
        <dbReference type="EMBL" id="RDI24375.1"/>
    </source>
</evidence>